<evidence type="ECO:0000313" key="2">
    <source>
        <dbReference type="Proteomes" id="UP000886998"/>
    </source>
</evidence>
<name>A0A8X6X7E4_9ARAC</name>
<comment type="caution">
    <text evidence="1">The sequence shown here is derived from an EMBL/GenBank/DDBJ whole genome shotgun (WGS) entry which is preliminary data.</text>
</comment>
<accession>A0A8X6X7E4</accession>
<protein>
    <submittedName>
        <fullName evidence="1">Uncharacterized protein</fullName>
    </submittedName>
</protein>
<proteinExistence type="predicted"/>
<dbReference type="Proteomes" id="UP000886998">
    <property type="component" value="Unassembled WGS sequence"/>
</dbReference>
<evidence type="ECO:0000313" key="1">
    <source>
        <dbReference type="EMBL" id="GFY48268.1"/>
    </source>
</evidence>
<gene>
    <name evidence="1" type="ORF">TNIN_65201</name>
</gene>
<organism evidence="1 2">
    <name type="scientific">Trichonephila inaurata madagascariensis</name>
    <dbReference type="NCBI Taxonomy" id="2747483"/>
    <lineage>
        <taxon>Eukaryota</taxon>
        <taxon>Metazoa</taxon>
        <taxon>Ecdysozoa</taxon>
        <taxon>Arthropoda</taxon>
        <taxon>Chelicerata</taxon>
        <taxon>Arachnida</taxon>
        <taxon>Araneae</taxon>
        <taxon>Araneomorphae</taxon>
        <taxon>Entelegynae</taxon>
        <taxon>Araneoidea</taxon>
        <taxon>Nephilidae</taxon>
        <taxon>Trichonephila</taxon>
        <taxon>Trichonephila inaurata</taxon>
    </lineage>
</organism>
<dbReference type="EMBL" id="BMAV01006366">
    <property type="protein sequence ID" value="GFY48268.1"/>
    <property type="molecule type" value="Genomic_DNA"/>
</dbReference>
<dbReference type="AlphaFoldDB" id="A0A8X6X7E4"/>
<keyword evidence="2" id="KW-1185">Reference proteome</keyword>
<sequence>MLFSVLVAMETRAIVTPVQNEMSGSHFLGDRRKVFWGHTVASVGKGVYGIIFVFESTKHIALGPKSENLWIKFAGFI</sequence>
<reference evidence="1" key="1">
    <citation type="submission" date="2020-08" db="EMBL/GenBank/DDBJ databases">
        <title>Multicomponent nature underlies the extraordinary mechanical properties of spider dragline silk.</title>
        <authorList>
            <person name="Kono N."/>
            <person name="Nakamura H."/>
            <person name="Mori M."/>
            <person name="Yoshida Y."/>
            <person name="Ohtoshi R."/>
            <person name="Malay A.D."/>
            <person name="Moran D.A.P."/>
            <person name="Tomita M."/>
            <person name="Numata K."/>
            <person name="Arakawa K."/>
        </authorList>
    </citation>
    <scope>NUCLEOTIDE SEQUENCE</scope>
</reference>